<evidence type="ECO:0000313" key="2">
    <source>
        <dbReference type="Proteomes" id="UP001054945"/>
    </source>
</evidence>
<evidence type="ECO:0000313" key="1">
    <source>
        <dbReference type="EMBL" id="GIX75870.1"/>
    </source>
</evidence>
<name>A0AAV4MV67_CAEEX</name>
<dbReference type="EMBL" id="BPLR01020205">
    <property type="protein sequence ID" value="GIX75870.1"/>
    <property type="molecule type" value="Genomic_DNA"/>
</dbReference>
<organism evidence="1 2">
    <name type="scientific">Caerostris extrusa</name>
    <name type="common">Bark spider</name>
    <name type="synonym">Caerostris bankana</name>
    <dbReference type="NCBI Taxonomy" id="172846"/>
    <lineage>
        <taxon>Eukaryota</taxon>
        <taxon>Metazoa</taxon>
        <taxon>Ecdysozoa</taxon>
        <taxon>Arthropoda</taxon>
        <taxon>Chelicerata</taxon>
        <taxon>Arachnida</taxon>
        <taxon>Araneae</taxon>
        <taxon>Araneomorphae</taxon>
        <taxon>Entelegynae</taxon>
        <taxon>Araneoidea</taxon>
        <taxon>Araneidae</taxon>
        <taxon>Caerostris</taxon>
    </lineage>
</organism>
<dbReference type="Proteomes" id="UP001054945">
    <property type="component" value="Unassembled WGS sequence"/>
</dbReference>
<proteinExistence type="predicted"/>
<gene>
    <name evidence="1" type="ORF">CEXT_61891</name>
</gene>
<accession>A0AAV4MV67</accession>
<dbReference type="AlphaFoldDB" id="A0AAV4MV67"/>
<comment type="caution">
    <text evidence="1">The sequence shown here is derived from an EMBL/GenBank/DDBJ whole genome shotgun (WGS) entry which is preliminary data.</text>
</comment>
<sequence>MATSPCILDIPEVSPCLAARVAQELLTHSAFQSIPGGKSSWLKFLQKEQHAATEKNQILRKSFHRYSIEMNHSRRVGRNSILFISAICRKLDGFSVLRLQFIHPSFIRHPRGLSSLSATHSIFVAANACPLSSSQPPPSLLCWKIMDKGGGGV</sequence>
<reference evidence="1 2" key="1">
    <citation type="submission" date="2021-06" db="EMBL/GenBank/DDBJ databases">
        <title>Caerostris extrusa draft genome.</title>
        <authorList>
            <person name="Kono N."/>
            <person name="Arakawa K."/>
        </authorList>
    </citation>
    <scope>NUCLEOTIDE SEQUENCE [LARGE SCALE GENOMIC DNA]</scope>
</reference>
<protein>
    <submittedName>
        <fullName evidence="1">Uncharacterized protein</fullName>
    </submittedName>
</protein>
<keyword evidence="2" id="KW-1185">Reference proteome</keyword>